<comment type="similarity">
    <text evidence="4">Belongs to the cytochrome b5 family.</text>
</comment>
<dbReference type="GeneID" id="41971967"/>
<keyword evidence="6" id="KW-0732">Signal</keyword>
<reference evidence="8 9" key="1">
    <citation type="submission" date="2019-06" db="EMBL/GenBank/DDBJ databases">
        <title>Draft genome sequence of the filamentous fungus Phialemoniopsis curvata isolated from diesel fuel.</title>
        <authorList>
            <person name="Varaljay V.A."/>
            <person name="Lyon W.J."/>
            <person name="Crouch A.L."/>
            <person name="Drake C.E."/>
            <person name="Hollomon J.M."/>
            <person name="Nadeau L.J."/>
            <person name="Nunn H.S."/>
            <person name="Stevenson B.S."/>
            <person name="Bojanowski C.L."/>
            <person name="Crookes-Goodson W.J."/>
        </authorList>
    </citation>
    <scope>NUCLEOTIDE SEQUENCE [LARGE SCALE GENOMIC DNA]</scope>
    <source>
        <strain evidence="8 9">D216</strain>
    </source>
</reference>
<dbReference type="GO" id="GO:0046872">
    <property type="term" value="F:metal ion binding"/>
    <property type="evidence" value="ECO:0007669"/>
    <property type="project" value="UniProtKB-UniRule"/>
</dbReference>
<feature type="compositionally biased region" description="Polar residues" evidence="5">
    <location>
        <begin position="117"/>
        <end position="128"/>
    </location>
</feature>
<dbReference type="PROSITE" id="PS00191">
    <property type="entry name" value="CYTOCHROME_B5_1"/>
    <property type="match status" value="1"/>
</dbReference>
<comment type="caution">
    <text evidence="8">The sequence shown here is derived from an EMBL/GenBank/DDBJ whole genome shotgun (WGS) entry which is preliminary data.</text>
</comment>
<dbReference type="GO" id="GO:0020037">
    <property type="term" value="F:heme binding"/>
    <property type="evidence" value="ECO:0007669"/>
    <property type="project" value="UniProtKB-UniRule"/>
</dbReference>
<feature type="compositionally biased region" description="Pro residues" evidence="5">
    <location>
        <begin position="171"/>
        <end position="193"/>
    </location>
</feature>
<dbReference type="InParanoid" id="A0A507B603"/>
<dbReference type="InterPro" id="IPR036400">
    <property type="entry name" value="Cyt_B5-like_heme/steroid_sf"/>
</dbReference>
<sequence length="376" mass="39013">MGLLGISLLVASVVYICLRPEPLMNFLGQLWRGQGRVEAPLATSQNGAAAQADAAKKLASNGQPTHSAAGKADADRAAMPPPPPVIQRVPAPDISTTGPDEEEGEEQTTPKAAATEPASSVPTFSLTSDDQDEPDHDDVPSNPPMFPAANSAQRARGPVTGTGTAATSTTMPPPPPPPSLSTPNAMAPPPRPTPAALSPNAMPPKLSPLPNRNLPLPNRGPLATQQQARGGGGGGSSLALPPTHTTKPASKKVQLTPGHSPLDWARLSSSPTSDLRNLPASTPYLRVTPSVLRAMNGRKGRDAWTALGGRVYNITPYVPFHPGGAGELLRCAGKDGNKLFGEVHPWVNYETMLAACLVGILVEEGDTGASQMDEMD</sequence>
<dbReference type="PANTHER" id="PTHR46237:SF1">
    <property type="entry name" value="CYTOCHROME B5 REDUCTASE 4"/>
    <property type="match status" value="1"/>
</dbReference>
<feature type="compositionally biased region" description="Low complexity" evidence="5">
    <location>
        <begin position="155"/>
        <end position="170"/>
    </location>
</feature>
<feature type="domain" description="Cytochrome b5 heme-binding" evidence="7">
    <location>
        <begin position="284"/>
        <end position="362"/>
    </location>
</feature>
<evidence type="ECO:0000313" key="9">
    <source>
        <dbReference type="Proteomes" id="UP000319257"/>
    </source>
</evidence>
<dbReference type="InterPro" id="IPR018506">
    <property type="entry name" value="Cyt_B5_heme-BS"/>
</dbReference>
<dbReference type="Proteomes" id="UP000319257">
    <property type="component" value="Unassembled WGS sequence"/>
</dbReference>
<keyword evidence="1 4" id="KW-0349">Heme</keyword>
<dbReference type="Gene3D" id="3.10.120.10">
    <property type="entry name" value="Cytochrome b5-like heme/steroid binding domain"/>
    <property type="match status" value="1"/>
</dbReference>
<feature type="region of interest" description="Disordered" evidence="5">
    <location>
        <begin position="54"/>
        <end position="281"/>
    </location>
</feature>
<dbReference type="AlphaFoldDB" id="A0A507B603"/>
<dbReference type="GO" id="GO:0005737">
    <property type="term" value="C:cytoplasm"/>
    <property type="evidence" value="ECO:0007669"/>
    <property type="project" value="TreeGrafter"/>
</dbReference>
<evidence type="ECO:0000256" key="5">
    <source>
        <dbReference type="SAM" id="MobiDB-lite"/>
    </source>
</evidence>
<evidence type="ECO:0000256" key="1">
    <source>
        <dbReference type="ARBA" id="ARBA00022617"/>
    </source>
</evidence>
<accession>A0A507B603</accession>
<evidence type="ECO:0000256" key="4">
    <source>
        <dbReference type="RuleBase" id="RU362121"/>
    </source>
</evidence>
<feature type="signal peptide" evidence="6">
    <location>
        <begin position="1"/>
        <end position="18"/>
    </location>
</feature>
<dbReference type="STRING" id="1093900.A0A507B603"/>
<feature type="compositionally biased region" description="Low complexity" evidence="5">
    <location>
        <begin position="208"/>
        <end position="222"/>
    </location>
</feature>
<dbReference type="GO" id="GO:0004128">
    <property type="term" value="F:cytochrome-b5 reductase activity, acting on NAD(P)H"/>
    <property type="evidence" value="ECO:0007669"/>
    <property type="project" value="TreeGrafter"/>
</dbReference>
<feature type="chain" id="PRO_5021261113" description="Cytochrome b5 heme-binding domain-containing protein" evidence="6">
    <location>
        <begin position="19"/>
        <end position="376"/>
    </location>
</feature>
<dbReference type="RefSeq" id="XP_030996954.1">
    <property type="nucleotide sequence ID" value="XM_031138940.1"/>
</dbReference>
<protein>
    <recommendedName>
        <fullName evidence="7">Cytochrome b5 heme-binding domain-containing protein</fullName>
    </recommendedName>
</protein>
<dbReference type="InterPro" id="IPR001199">
    <property type="entry name" value="Cyt_B5-like_heme/steroid-bd"/>
</dbReference>
<dbReference type="SUPFAM" id="SSF55856">
    <property type="entry name" value="Cytochrome b5-like heme/steroid binding domain"/>
    <property type="match status" value="1"/>
</dbReference>
<evidence type="ECO:0000256" key="3">
    <source>
        <dbReference type="ARBA" id="ARBA00023004"/>
    </source>
</evidence>
<evidence type="ECO:0000256" key="6">
    <source>
        <dbReference type="SAM" id="SignalP"/>
    </source>
</evidence>
<dbReference type="InterPro" id="IPR051872">
    <property type="entry name" value="Cytochrome_b5/Flavoprotein_Rdt"/>
</dbReference>
<dbReference type="SMART" id="SM01117">
    <property type="entry name" value="Cyt-b5"/>
    <property type="match status" value="1"/>
</dbReference>
<proteinExistence type="inferred from homology"/>
<dbReference type="EMBL" id="SKBQ01000022">
    <property type="protein sequence ID" value="TPX15243.1"/>
    <property type="molecule type" value="Genomic_DNA"/>
</dbReference>
<keyword evidence="9" id="KW-1185">Reference proteome</keyword>
<name>A0A507B603_9PEZI</name>
<dbReference type="FunFam" id="3.10.120.10:FF:000001">
    <property type="entry name" value="Cytochrome b5 reductase 4"/>
    <property type="match status" value="1"/>
</dbReference>
<dbReference type="PANTHER" id="PTHR46237">
    <property type="entry name" value="CYTOCHROME B5 REDUCTASE 4 FAMILY MEMBER"/>
    <property type="match status" value="1"/>
</dbReference>
<dbReference type="OrthoDB" id="432299at2759"/>
<gene>
    <name evidence="8" type="ORF">E0L32_004520</name>
</gene>
<evidence type="ECO:0000259" key="7">
    <source>
        <dbReference type="PROSITE" id="PS50255"/>
    </source>
</evidence>
<dbReference type="PROSITE" id="PS50255">
    <property type="entry name" value="CYTOCHROME_B5_2"/>
    <property type="match status" value="1"/>
</dbReference>
<organism evidence="8 9">
    <name type="scientific">Thyridium curvatum</name>
    <dbReference type="NCBI Taxonomy" id="1093900"/>
    <lineage>
        <taxon>Eukaryota</taxon>
        <taxon>Fungi</taxon>
        <taxon>Dikarya</taxon>
        <taxon>Ascomycota</taxon>
        <taxon>Pezizomycotina</taxon>
        <taxon>Sordariomycetes</taxon>
        <taxon>Sordariomycetidae</taxon>
        <taxon>Thyridiales</taxon>
        <taxon>Thyridiaceae</taxon>
        <taxon>Thyridium</taxon>
    </lineage>
</organism>
<keyword evidence="2 4" id="KW-0479">Metal-binding</keyword>
<dbReference type="Pfam" id="PF00173">
    <property type="entry name" value="Cyt-b5"/>
    <property type="match status" value="1"/>
</dbReference>
<keyword evidence="3 4" id="KW-0408">Iron</keyword>
<evidence type="ECO:0000256" key="2">
    <source>
        <dbReference type="ARBA" id="ARBA00022723"/>
    </source>
</evidence>
<evidence type="ECO:0000313" key="8">
    <source>
        <dbReference type="EMBL" id="TPX15243.1"/>
    </source>
</evidence>